<dbReference type="AlphaFoldDB" id="A0A0M3KH83"/>
<protein>
    <submittedName>
        <fullName evidence="2">Uncharacterized protein</fullName>
    </submittedName>
</protein>
<name>A0A0M3KH83_ANISI</name>
<evidence type="ECO:0000313" key="2">
    <source>
        <dbReference type="WBParaSite" id="ASIM_0002034801-mRNA-1"/>
    </source>
</evidence>
<dbReference type="WBParaSite" id="ASIM_0002034801-mRNA-1">
    <property type="protein sequence ID" value="ASIM_0002034801-mRNA-1"/>
    <property type="gene ID" value="ASIM_0002034801"/>
</dbReference>
<reference evidence="2" key="1">
    <citation type="submission" date="2017-02" db="UniProtKB">
        <authorList>
            <consortium name="WormBaseParasite"/>
        </authorList>
    </citation>
    <scope>IDENTIFICATION</scope>
</reference>
<feature type="compositionally biased region" description="Polar residues" evidence="1">
    <location>
        <begin position="14"/>
        <end position="47"/>
    </location>
</feature>
<organism evidence="2">
    <name type="scientific">Anisakis simplex</name>
    <name type="common">Herring worm</name>
    <dbReference type="NCBI Taxonomy" id="6269"/>
    <lineage>
        <taxon>Eukaryota</taxon>
        <taxon>Metazoa</taxon>
        <taxon>Ecdysozoa</taxon>
        <taxon>Nematoda</taxon>
        <taxon>Chromadorea</taxon>
        <taxon>Rhabditida</taxon>
        <taxon>Spirurina</taxon>
        <taxon>Ascaridomorpha</taxon>
        <taxon>Ascaridoidea</taxon>
        <taxon>Anisakidae</taxon>
        <taxon>Anisakis</taxon>
        <taxon>Anisakis simplex complex</taxon>
    </lineage>
</organism>
<feature type="compositionally biased region" description="Low complexity" evidence="1">
    <location>
        <begin position="48"/>
        <end position="65"/>
    </location>
</feature>
<feature type="region of interest" description="Disordered" evidence="1">
    <location>
        <begin position="14"/>
        <end position="68"/>
    </location>
</feature>
<sequence length="115" mass="12634">LKQLSYVYRFKSSNAEQNNEKIPNSFGESNEDGLTTAQRGTADTVVNTPQKSQSTTTTSQDGSESSHNHLITELQKCIGGSNRGALQLLEQLKKSLMAGRCSNIHLNPERIRNSP</sequence>
<evidence type="ECO:0000256" key="1">
    <source>
        <dbReference type="SAM" id="MobiDB-lite"/>
    </source>
</evidence>
<proteinExistence type="predicted"/>
<accession>A0A0M3KH83</accession>